<evidence type="ECO:0000256" key="6">
    <source>
        <dbReference type="ARBA" id="ARBA00022989"/>
    </source>
</evidence>
<dbReference type="OrthoDB" id="63984at2"/>
<organism evidence="8 9">
    <name type="scientific">Kushneria phosphatilytica</name>
    <dbReference type="NCBI Taxonomy" id="657387"/>
    <lineage>
        <taxon>Bacteria</taxon>
        <taxon>Pseudomonadati</taxon>
        <taxon>Pseudomonadota</taxon>
        <taxon>Gammaproteobacteria</taxon>
        <taxon>Oceanospirillales</taxon>
        <taxon>Halomonadaceae</taxon>
        <taxon>Kushneria</taxon>
    </lineage>
</organism>
<dbReference type="GO" id="GO:0022857">
    <property type="term" value="F:transmembrane transporter activity"/>
    <property type="evidence" value="ECO:0007669"/>
    <property type="project" value="InterPro"/>
</dbReference>
<evidence type="ECO:0000256" key="3">
    <source>
        <dbReference type="ARBA" id="ARBA00022448"/>
    </source>
</evidence>
<protein>
    <submittedName>
        <fullName evidence="8">MFS transporter</fullName>
    </submittedName>
</protein>
<sequence>MEPRTPLWWRATLALSLGSFLIFVNLYAIQPLMPRVGEELALSSLQASWLLSVSTLTLALALLIFGPLSDAIGRRALMLITMALATVCTLMISLAPGYASLLALRALQGFLLGGLPAVAVAWMGDEFTRPALTMAVGLYISGNSLGGISGRVIGGAVGGVWGWRTSFVVVGLLSIVAWLVFYWLLPRQQSFVPQSLNLKRMGGDLKGHLRNRMLLGAYLIGGLNFFIFVNLYSYITFRLSAPPFGLATQWLGLLFLTYLGGTIGSAFSGRLTGRLSQPAVMMAGIVLLMIGTLITLSSSIIFIIMGLCCNAFGFFMCHSMASSWVGRQAVGARASASSLYLMFYYLGASLGGFYLEPFWRMANWPGVVAAALIVLCITLCLAALLRRLERRQLMQQE</sequence>
<dbReference type="Proteomes" id="UP000322553">
    <property type="component" value="Chromosome"/>
</dbReference>
<dbReference type="EMBL" id="CP043420">
    <property type="protein sequence ID" value="QEL12757.1"/>
    <property type="molecule type" value="Genomic_DNA"/>
</dbReference>
<dbReference type="AlphaFoldDB" id="A0A1S1NU83"/>
<evidence type="ECO:0000256" key="7">
    <source>
        <dbReference type="ARBA" id="ARBA00023136"/>
    </source>
</evidence>
<dbReference type="PANTHER" id="PTHR43271">
    <property type="entry name" value="BLL2771 PROTEIN"/>
    <property type="match status" value="1"/>
</dbReference>
<keyword evidence="7" id="KW-0472">Membrane</keyword>
<dbReference type="PROSITE" id="PS50850">
    <property type="entry name" value="MFS"/>
    <property type="match status" value="1"/>
</dbReference>
<evidence type="ECO:0000313" key="9">
    <source>
        <dbReference type="Proteomes" id="UP000322553"/>
    </source>
</evidence>
<evidence type="ECO:0000256" key="5">
    <source>
        <dbReference type="ARBA" id="ARBA00022692"/>
    </source>
</evidence>
<evidence type="ECO:0000256" key="1">
    <source>
        <dbReference type="ARBA" id="ARBA00004651"/>
    </source>
</evidence>
<evidence type="ECO:0000256" key="4">
    <source>
        <dbReference type="ARBA" id="ARBA00022475"/>
    </source>
</evidence>
<accession>A0A1S1NU83</accession>
<dbReference type="Gene3D" id="1.20.1250.20">
    <property type="entry name" value="MFS general substrate transporter like domains"/>
    <property type="match status" value="1"/>
</dbReference>
<keyword evidence="5" id="KW-0812">Transmembrane</keyword>
<keyword evidence="3" id="KW-0813">Transport</keyword>
<keyword evidence="9" id="KW-1185">Reference proteome</keyword>
<gene>
    <name evidence="8" type="ORF">FY550_06080</name>
</gene>
<comment type="subcellular location">
    <subcellularLocation>
        <location evidence="1">Cell membrane</location>
        <topology evidence="1">Multi-pass membrane protein</topology>
    </subcellularLocation>
</comment>
<proteinExistence type="inferred from homology"/>
<keyword evidence="6" id="KW-1133">Transmembrane helix</keyword>
<reference evidence="8 9" key="1">
    <citation type="submission" date="2019-08" db="EMBL/GenBank/DDBJ databases">
        <title>Complete genome sequence of Kushneria sp. YCWA18, a halophilic phosphate-solubilizing bacterium isolated from Daqiao saltern in China.</title>
        <authorList>
            <person name="Du G.-X."/>
            <person name="Qu L.-Y."/>
        </authorList>
    </citation>
    <scope>NUCLEOTIDE SEQUENCE [LARGE SCALE GENOMIC DNA]</scope>
    <source>
        <strain evidence="8 9">YCWA18</strain>
    </source>
</reference>
<dbReference type="STRING" id="657387.BH688_02310"/>
<dbReference type="InterPro" id="IPR011701">
    <property type="entry name" value="MFS"/>
</dbReference>
<keyword evidence="4" id="KW-1003">Cell membrane</keyword>
<dbReference type="CDD" id="cd17324">
    <property type="entry name" value="MFS_NepI_like"/>
    <property type="match status" value="1"/>
</dbReference>
<evidence type="ECO:0000313" key="8">
    <source>
        <dbReference type="EMBL" id="QEL12757.1"/>
    </source>
</evidence>
<evidence type="ECO:0000256" key="2">
    <source>
        <dbReference type="ARBA" id="ARBA00008335"/>
    </source>
</evidence>
<dbReference type="InterPro" id="IPR020846">
    <property type="entry name" value="MFS_dom"/>
</dbReference>
<dbReference type="Pfam" id="PF07690">
    <property type="entry name" value="MFS_1"/>
    <property type="match status" value="1"/>
</dbReference>
<dbReference type="InterPro" id="IPR036259">
    <property type="entry name" value="MFS_trans_sf"/>
</dbReference>
<dbReference type="KEGG" id="kuy:FY550_06080"/>
<comment type="similarity">
    <text evidence="2">Belongs to the major facilitator superfamily.</text>
</comment>
<dbReference type="GO" id="GO:0005886">
    <property type="term" value="C:plasma membrane"/>
    <property type="evidence" value="ECO:0007669"/>
    <property type="project" value="UniProtKB-SubCell"/>
</dbReference>
<name>A0A1S1NU83_9GAMM</name>
<dbReference type="PANTHER" id="PTHR43271:SF1">
    <property type="entry name" value="INNER MEMBRANE TRANSPORT PROTEIN YNFM"/>
    <property type="match status" value="1"/>
</dbReference>
<dbReference type="SUPFAM" id="SSF103473">
    <property type="entry name" value="MFS general substrate transporter"/>
    <property type="match status" value="1"/>
</dbReference>